<dbReference type="InterPro" id="IPR029039">
    <property type="entry name" value="Flavoprotein-like_sf"/>
</dbReference>
<dbReference type="Gene3D" id="3.40.50.360">
    <property type="match status" value="1"/>
</dbReference>
<evidence type="ECO:0000259" key="1">
    <source>
        <dbReference type="PROSITE" id="PS50902"/>
    </source>
</evidence>
<dbReference type="SUPFAM" id="SSF52218">
    <property type="entry name" value="Flavoproteins"/>
    <property type="match status" value="1"/>
</dbReference>
<evidence type="ECO:0000313" key="3">
    <source>
        <dbReference type="Proteomes" id="UP001260072"/>
    </source>
</evidence>
<name>A0ABU1FI29_9MICO</name>
<organism evidence="2 3">
    <name type="scientific">Agromyces indicus</name>
    <dbReference type="NCBI Taxonomy" id="758919"/>
    <lineage>
        <taxon>Bacteria</taxon>
        <taxon>Bacillati</taxon>
        <taxon>Actinomycetota</taxon>
        <taxon>Actinomycetes</taxon>
        <taxon>Micrococcales</taxon>
        <taxon>Microbacteriaceae</taxon>
        <taxon>Agromyces</taxon>
    </lineage>
</organism>
<dbReference type="RefSeq" id="WP_310520028.1">
    <property type="nucleotide sequence ID" value="NZ_BAABBS010000003.1"/>
</dbReference>
<dbReference type="InterPro" id="IPR026816">
    <property type="entry name" value="Flavodoxin_dom"/>
</dbReference>
<dbReference type="Proteomes" id="UP001260072">
    <property type="component" value="Unassembled WGS sequence"/>
</dbReference>
<reference evidence="3" key="1">
    <citation type="submission" date="2023-07" db="EMBL/GenBank/DDBJ databases">
        <title>Description of three actinobacteria isolated from air of manufacturing shop in a pharmaceutical factory.</title>
        <authorList>
            <person name="Zhang D.-F."/>
        </authorList>
    </citation>
    <scope>NUCLEOTIDE SEQUENCE [LARGE SCALE GENOMIC DNA]</scope>
    <source>
        <strain evidence="3">CCTCC AB 2011122</strain>
    </source>
</reference>
<dbReference type="InterPro" id="IPR008254">
    <property type="entry name" value="Flavodoxin/NO_synth"/>
</dbReference>
<gene>
    <name evidence="2" type="ORF">RH861_04955</name>
</gene>
<dbReference type="PANTHER" id="PTHR38030:SF2">
    <property type="entry name" value="PROTOPORPHYRINOGEN IX DEHYDROGENASE [QUINONE]"/>
    <property type="match status" value="1"/>
</dbReference>
<comment type="caution">
    <text evidence="2">The sequence shown here is derived from an EMBL/GenBank/DDBJ whole genome shotgun (WGS) entry which is preliminary data.</text>
</comment>
<dbReference type="PROSITE" id="PS50902">
    <property type="entry name" value="FLAVODOXIN_LIKE"/>
    <property type="match status" value="1"/>
</dbReference>
<dbReference type="PANTHER" id="PTHR38030">
    <property type="entry name" value="PROTOPORPHYRINOGEN IX DEHYDROGENASE [MENAQUINONE]"/>
    <property type="match status" value="1"/>
</dbReference>
<protein>
    <submittedName>
        <fullName evidence="2">Flavodoxin domain-containing protein</fullName>
    </submittedName>
</protein>
<dbReference type="EMBL" id="JAVKGS010000001">
    <property type="protein sequence ID" value="MDR5691409.1"/>
    <property type="molecule type" value="Genomic_DNA"/>
</dbReference>
<dbReference type="InterPro" id="IPR052200">
    <property type="entry name" value="Protoporphyrinogen_IX_DH"/>
</dbReference>
<keyword evidence="3" id="KW-1185">Reference proteome</keyword>
<dbReference type="Pfam" id="PF12724">
    <property type="entry name" value="Flavodoxin_5"/>
    <property type="match status" value="1"/>
</dbReference>
<sequence length="191" mass="21164">MERTNRDEGGIAMKVLVAYASKYGATEGIARRIGETLTGHGLEVDVMRCTDLDAASGYDAYLVGSATYAFNWRKAARKFVERNADVLAAKPTWLFSSGPLGTETVDNEGNDVLEGAKPKQFEEYEKLIHPRGMQVFRGAYDHDKIRGADRMIVWMPAIRDLMPEGDFREWDAIDAWASSIAAELQAASARP</sequence>
<accession>A0ABU1FI29</accession>
<evidence type="ECO:0000313" key="2">
    <source>
        <dbReference type="EMBL" id="MDR5691409.1"/>
    </source>
</evidence>
<feature type="domain" description="Flavodoxin-like" evidence="1">
    <location>
        <begin position="15"/>
        <end position="181"/>
    </location>
</feature>
<proteinExistence type="predicted"/>